<dbReference type="GO" id="GO:0000145">
    <property type="term" value="C:exocyst"/>
    <property type="evidence" value="ECO:0007669"/>
    <property type="project" value="InterPro"/>
</dbReference>
<evidence type="ECO:0000256" key="2">
    <source>
        <dbReference type="ARBA" id="ARBA00022448"/>
    </source>
</evidence>
<dbReference type="InterPro" id="IPR042532">
    <property type="entry name" value="EXOC3/Sec6_C"/>
</dbReference>
<gene>
    <name evidence="4" type="ORF">ZYGR_0I03590</name>
</gene>
<dbReference type="eggNOG" id="KOG2286">
    <property type="taxonomic scope" value="Eukaryota"/>
</dbReference>
<evidence type="ECO:0000313" key="4">
    <source>
        <dbReference type="EMBL" id="GAV48062.1"/>
    </source>
</evidence>
<evidence type="ECO:0000256" key="1">
    <source>
        <dbReference type="ARBA" id="ARBA00009447"/>
    </source>
</evidence>
<dbReference type="InterPro" id="IPR010326">
    <property type="entry name" value="EXOC3/Sec6"/>
</dbReference>
<sequence>MSSEILERVSSLFKDELSLEKIRDVKEQLIKEKSASEYELQKESQKYYKSVEDGLKLLNLSQKSVKDIKNGLDDVDKLSKKSKSSISRYDVIFEATKLYETIDVTSSIYDRIIRFGDLISQLDKMLEYELTQDALESGCPYLLHIHYRLTMARDFQDQMTVMADISTTDVQSTIRKLFAQVSSLVSKFDRLLESLIYDIVELVRGEQISLVIRLFKIIDLEEREDLRIAAVRNIIKKKELEAEKSYMKKLPNEKNSARFHHGASDTKEYPSSQGLYEEILSGTVSTRTMVRGYKNFFLNKLKQSVQDMFVEVRKEYSGEKKFEVLSNLDWVFNELMVVKEHVTQYCPEHWHIFDLYFETYYEEMHGLITELVESEPETLVILDILDYDKHFQKTLVEDFGFPKKEKRSVIGDGEKEQLFNDYLSLIVVKMSEWIGNLENAEFEVFYERKTPPHVDSEGLLYLDGTRTCFQMFTQQVEVAAGSGQAKILVGVVDRFCGLLKQRQKKWMNSLDVEVKKLINFNRKYDLDPESVTPEETCPGGLVEYIVAVANDQMKAADYSVAISTKYGQMVTKNYERTITEEIERILDGFAEVAKYCSTQLIRIMFEDLHRPFDEVFSKSWYSGNQAQQTSDTLYEYLIEIKTQMNVLVYSSLLESVVEETILRFIGSLKYGHSFKQKNNKFLDCMKRDFEIFYRLLVQLVPETEEKTIIIDDKFKLMEYFMDFSCGPVDAIAETWDNCLQIYWDTPLAMLSAILNCRKDVDNSTSKRILQAATEISNNPQRLTELRNAEAQPTFISRLNLDS</sequence>
<keyword evidence="3" id="KW-0268">Exocytosis</keyword>
<dbReference type="GO" id="GO:0006887">
    <property type="term" value="P:exocytosis"/>
    <property type="evidence" value="ECO:0007669"/>
    <property type="project" value="UniProtKB-KW"/>
</dbReference>
<dbReference type="PANTHER" id="PTHR21292:SF1">
    <property type="entry name" value="EXOCYST COMPLEX COMPONENT 3"/>
    <property type="match status" value="1"/>
</dbReference>
<keyword evidence="2" id="KW-0813">Transport</keyword>
<dbReference type="EMBL" id="BDGX01000009">
    <property type="protein sequence ID" value="GAV48062.1"/>
    <property type="molecule type" value="Genomic_DNA"/>
</dbReference>
<protein>
    <submittedName>
        <fullName evidence="4">Uncharacterized protein</fullName>
    </submittedName>
</protein>
<accession>A0A1Q2ZX18</accession>
<dbReference type="PANTHER" id="PTHR21292">
    <property type="entry name" value="EXOCYST COMPLEX COMPONENT SEC6-RELATED"/>
    <property type="match status" value="1"/>
</dbReference>
<dbReference type="Gene3D" id="1.10.357.70">
    <property type="entry name" value="Exocyst complex component Sec6, C-terminal domain"/>
    <property type="match status" value="1"/>
</dbReference>
<proteinExistence type="inferred from homology"/>
<comment type="caution">
    <text evidence="4">The sequence shown here is derived from an EMBL/GenBank/DDBJ whole genome shotgun (WGS) entry which is preliminary data.</text>
</comment>
<dbReference type="Pfam" id="PF06046">
    <property type="entry name" value="Sec6"/>
    <property type="match status" value="1"/>
</dbReference>
<dbReference type="GO" id="GO:0000149">
    <property type="term" value="F:SNARE binding"/>
    <property type="evidence" value="ECO:0007669"/>
    <property type="project" value="TreeGrafter"/>
</dbReference>
<evidence type="ECO:0000313" key="5">
    <source>
        <dbReference type="Proteomes" id="UP000187013"/>
    </source>
</evidence>
<comment type="similarity">
    <text evidence="1">Belongs to the SEC6 family.</text>
</comment>
<dbReference type="Proteomes" id="UP000187013">
    <property type="component" value="Unassembled WGS sequence"/>
</dbReference>
<dbReference type="Gene3D" id="1.10.357.50">
    <property type="match status" value="1"/>
</dbReference>
<dbReference type="OrthoDB" id="190098at2759"/>
<organism evidence="4 5">
    <name type="scientific">Zygosaccharomyces rouxii</name>
    <dbReference type="NCBI Taxonomy" id="4956"/>
    <lineage>
        <taxon>Eukaryota</taxon>
        <taxon>Fungi</taxon>
        <taxon>Dikarya</taxon>
        <taxon>Ascomycota</taxon>
        <taxon>Saccharomycotina</taxon>
        <taxon>Saccharomycetes</taxon>
        <taxon>Saccharomycetales</taxon>
        <taxon>Saccharomycetaceae</taxon>
        <taxon>Zygosaccharomyces</taxon>
    </lineage>
</organism>
<dbReference type="AlphaFoldDB" id="A0A1Q2ZX18"/>
<reference evidence="4 5" key="1">
    <citation type="submission" date="2016-08" db="EMBL/GenBank/DDBJ databases">
        <title>Draft genome sequence of allopolyploid Zygosaccharomyces rouxii.</title>
        <authorList>
            <person name="Watanabe J."/>
            <person name="Uehara K."/>
            <person name="Mogi Y."/>
            <person name="Tsukioka Y."/>
        </authorList>
    </citation>
    <scope>NUCLEOTIDE SEQUENCE [LARGE SCALE GENOMIC DNA]</scope>
    <source>
        <strain evidence="4 5">NBRC 110957</strain>
    </source>
</reference>
<dbReference type="GO" id="GO:0051601">
    <property type="term" value="P:exocyst localization"/>
    <property type="evidence" value="ECO:0007669"/>
    <property type="project" value="TreeGrafter"/>
</dbReference>
<evidence type="ECO:0000256" key="3">
    <source>
        <dbReference type="ARBA" id="ARBA00022483"/>
    </source>
</evidence>
<dbReference type="FunFam" id="1.10.357.50:FF:000006">
    <property type="entry name" value="Exocyst complex component sec6"/>
    <property type="match status" value="1"/>
</dbReference>
<name>A0A1Q2ZX18_ZYGRO</name>